<feature type="transmembrane region" description="Helical" evidence="5">
    <location>
        <begin position="154"/>
        <end position="174"/>
    </location>
</feature>
<evidence type="ECO:0000256" key="1">
    <source>
        <dbReference type="ARBA" id="ARBA00004141"/>
    </source>
</evidence>
<evidence type="ECO:0000256" key="5">
    <source>
        <dbReference type="RuleBase" id="RU004379"/>
    </source>
</evidence>
<keyword evidence="7" id="KW-1185">Reference proteome</keyword>
<keyword evidence="4 5" id="KW-0472">Membrane</keyword>
<evidence type="ECO:0000256" key="2">
    <source>
        <dbReference type="ARBA" id="ARBA00022692"/>
    </source>
</evidence>
<feature type="transmembrane region" description="Helical" evidence="5">
    <location>
        <begin position="78"/>
        <end position="96"/>
    </location>
</feature>
<evidence type="ECO:0000313" key="7">
    <source>
        <dbReference type="Proteomes" id="UP001208570"/>
    </source>
</evidence>
<feature type="transmembrane region" description="Helical" evidence="5">
    <location>
        <begin position="266"/>
        <end position="288"/>
    </location>
</feature>
<comment type="caution">
    <text evidence="6">The sequence shown here is derived from an EMBL/GenBank/DDBJ whole genome shotgun (WGS) entry which is preliminary data.</text>
</comment>
<feature type="transmembrane region" description="Helical" evidence="5">
    <location>
        <begin position="123"/>
        <end position="142"/>
    </location>
</feature>
<evidence type="ECO:0008006" key="8">
    <source>
        <dbReference type="Google" id="ProtNLM"/>
    </source>
</evidence>
<dbReference type="Proteomes" id="UP001208570">
    <property type="component" value="Unassembled WGS sequence"/>
</dbReference>
<feature type="transmembrane region" description="Helical" evidence="5">
    <location>
        <begin position="210"/>
        <end position="229"/>
    </location>
</feature>
<dbReference type="PANTHER" id="PTHR23291">
    <property type="entry name" value="BAX INHIBITOR-RELATED"/>
    <property type="match status" value="1"/>
</dbReference>
<dbReference type="GO" id="GO:0005743">
    <property type="term" value="C:mitochondrial inner membrane"/>
    <property type="evidence" value="ECO:0007669"/>
    <property type="project" value="TreeGrafter"/>
</dbReference>
<keyword evidence="3 5" id="KW-1133">Transmembrane helix</keyword>
<sequence length="340" mass="35780">MLAAKMCRLPVATFVSALPHSSGMSAAVRPLRSQCITCRIQKMASFGRASSLRKVKKLTLKERAMAPAGDGAFTLGKGMLAGVSAVGLGMLCYYGLGMSNEVGAIDRAAIWPNVVRQRVKDTYMYFGGSLVFTAAAAVAASRSPMMMRLVMKNGWLALIGTMAAMIGSGMVVRALPYKEGFGAKQIAWMVHSGIVGAVIAPLTLLGGPLMIRAACYTAGVVGGLSALAMCAPSDKFLYMGGPLAMGLGVVIVSSIGGMFIPPTTALGAGMYSVALYGGLALFGMFLLYDTQKIIHRAENHPVYAMQPYDPINNSVGIYLDTINIFIRIATILAGGGNRRR</sequence>
<dbReference type="EMBL" id="JAODUP010000549">
    <property type="protein sequence ID" value="KAK2147504.1"/>
    <property type="molecule type" value="Genomic_DNA"/>
</dbReference>
<comment type="similarity">
    <text evidence="5">Belongs to the BI1 family.</text>
</comment>
<dbReference type="CDD" id="cd10431">
    <property type="entry name" value="GHITM"/>
    <property type="match status" value="1"/>
</dbReference>
<name>A0AAD9MYC2_9ANNE</name>
<comment type="subcellular location">
    <subcellularLocation>
        <location evidence="1">Membrane</location>
        <topology evidence="1">Multi-pass membrane protein</topology>
    </subcellularLocation>
</comment>
<keyword evidence="2 5" id="KW-0812">Transmembrane</keyword>
<accession>A0AAD9MYC2</accession>
<dbReference type="InterPro" id="IPR006214">
    <property type="entry name" value="Bax_inhibitor_1-related"/>
</dbReference>
<feature type="transmembrane region" description="Helical" evidence="5">
    <location>
        <begin position="186"/>
        <end position="204"/>
    </location>
</feature>
<reference evidence="6" key="1">
    <citation type="journal article" date="2023" name="Mol. Biol. Evol.">
        <title>Third-Generation Sequencing Reveals the Adaptive Role of the Epigenome in Three Deep-Sea Polychaetes.</title>
        <authorList>
            <person name="Perez M."/>
            <person name="Aroh O."/>
            <person name="Sun Y."/>
            <person name="Lan Y."/>
            <person name="Juniper S.K."/>
            <person name="Young C.R."/>
            <person name="Angers B."/>
            <person name="Qian P.Y."/>
        </authorList>
    </citation>
    <scope>NUCLEOTIDE SEQUENCE</scope>
    <source>
        <strain evidence="6">P08H-3</strain>
    </source>
</reference>
<dbReference type="InterPro" id="IPR035871">
    <property type="entry name" value="GHITM"/>
</dbReference>
<proteinExistence type="inferred from homology"/>
<protein>
    <recommendedName>
        <fullName evidence="8">Growth hormone-inducible transmembrane protein</fullName>
    </recommendedName>
</protein>
<evidence type="ECO:0000256" key="4">
    <source>
        <dbReference type="ARBA" id="ARBA00023136"/>
    </source>
</evidence>
<dbReference type="PANTHER" id="PTHR23291:SF112">
    <property type="entry name" value="GROWTH HORMONE-INDUCIBLE TRANSMEMBRANE PROTEIN"/>
    <property type="match status" value="1"/>
</dbReference>
<evidence type="ECO:0000313" key="6">
    <source>
        <dbReference type="EMBL" id="KAK2147504.1"/>
    </source>
</evidence>
<dbReference type="AlphaFoldDB" id="A0AAD9MYC2"/>
<feature type="transmembrane region" description="Helical" evidence="5">
    <location>
        <begin position="236"/>
        <end position="260"/>
    </location>
</feature>
<gene>
    <name evidence="6" type="ORF">LSH36_549g01000</name>
</gene>
<dbReference type="Pfam" id="PF01027">
    <property type="entry name" value="Bax1-I"/>
    <property type="match status" value="1"/>
</dbReference>
<evidence type="ECO:0000256" key="3">
    <source>
        <dbReference type="ARBA" id="ARBA00022989"/>
    </source>
</evidence>
<organism evidence="6 7">
    <name type="scientific">Paralvinella palmiformis</name>
    <dbReference type="NCBI Taxonomy" id="53620"/>
    <lineage>
        <taxon>Eukaryota</taxon>
        <taxon>Metazoa</taxon>
        <taxon>Spiralia</taxon>
        <taxon>Lophotrochozoa</taxon>
        <taxon>Annelida</taxon>
        <taxon>Polychaeta</taxon>
        <taxon>Sedentaria</taxon>
        <taxon>Canalipalpata</taxon>
        <taxon>Terebellida</taxon>
        <taxon>Terebelliformia</taxon>
        <taxon>Alvinellidae</taxon>
        <taxon>Paralvinella</taxon>
    </lineage>
</organism>